<dbReference type="Proteomes" id="UP001054811">
    <property type="component" value="Chromosome"/>
</dbReference>
<reference evidence="2" key="1">
    <citation type="submission" date="2022-01" db="EMBL/GenBank/DDBJ databases">
        <title>Microbacterium eymi and Microbacterium rhizovicinus sp. nov., isolated from the rhizospheric soil of Elymus tsukushiensis, a plant native to the Dokdo Islands, Republic of Korea.</title>
        <authorList>
            <person name="Hwang Y.J."/>
        </authorList>
    </citation>
    <scope>NUCLEOTIDE SEQUENCE</scope>
    <source>
        <strain evidence="2">KUDC0405</strain>
    </source>
</reference>
<name>A0ABY5NK71_9MICO</name>
<evidence type="ECO:0000256" key="1">
    <source>
        <dbReference type="SAM" id="SignalP"/>
    </source>
</evidence>
<accession>A0ABY5NK71</accession>
<protein>
    <submittedName>
        <fullName evidence="2">Uncharacterized protein</fullName>
    </submittedName>
</protein>
<evidence type="ECO:0000313" key="2">
    <source>
        <dbReference type="EMBL" id="UUT35568.1"/>
    </source>
</evidence>
<sequence length="131" mass="13473">MVLVVGGIAVPVTIASMTAPTAAFALEEVGRVPLQATVRLTDVSWGTRIDMDCRYPDGYAGNVPVGGWTYALAVVDAAGDATTVSTWRAEPGTRARVSAGTATAVSGIRAIEIRSAAGAVLMRRDLPARSG</sequence>
<keyword evidence="1" id="KW-0732">Signal</keyword>
<feature type="signal peptide" evidence="1">
    <location>
        <begin position="1"/>
        <end position="25"/>
    </location>
</feature>
<dbReference type="RefSeq" id="WP_259612176.1">
    <property type="nucleotide sequence ID" value="NZ_CP091139.2"/>
</dbReference>
<feature type="chain" id="PRO_5046800668" evidence="1">
    <location>
        <begin position="26"/>
        <end position="131"/>
    </location>
</feature>
<keyword evidence="3" id="KW-1185">Reference proteome</keyword>
<organism evidence="2 3">
    <name type="scientific">Microbacterium elymi</name>
    <dbReference type="NCBI Taxonomy" id="2909587"/>
    <lineage>
        <taxon>Bacteria</taxon>
        <taxon>Bacillati</taxon>
        <taxon>Actinomycetota</taxon>
        <taxon>Actinomycetes</taxon>
        <taxon>Micrococcales</taxon>
        <taxon>Microbacteriaceae</taxon>
        <taxon>Microbacterium</taxon>
    </lineage>
</organism>
<dbReference type="EMBL" id="CP091139">
    <property type="protein sequence ID" value="UUT35568.1"/>
    <property type="molecule type" value="Genomic_DNA"/>
</dbReference>
<evidence type="ECO:0000313" key="3">
    <source>
        <dbReference type="Proteomes" id="UP001054811"/>
    </source>
</evidence>
<gene>
    <name evidence="2" type="ORF">L2X98_19790</name>
</gene>
<proteinExistence type="predicted"/>